<feature type="domain" description="Dienelactone hydrolase" evidence="12">
    <location>
        <begin position="630"/>
        <end position="840"/>
    </location>
</feature>
<dbReference type="GO" id="GO:0072330">
    <property type="term" value="P:monocarboxylic acid biosynthetic process"/>
    <property type="evidence" value="ECO:0007669"/>
    <property type="project" value="UniProtKB-ARBA"/>
</dbReference>
<evidence type="ECO:0000256" key="7">
    <source>
        <dbReference type="ARBA" id="ARBA00023136"/>
    </source>
</evidence>
<dbReference type="Proteomes" id="UP001147747">
    <property type="component" value="Unassembled WGS sequence"/>
</dbReference>
<feature type="transmembrane region" description="Helical" evidence="11">
    <location>
        <begin position="575"/>
        <end position="597"/>
    </location>
</feature>
<dbReference type="InterPro" id="IPR004299">
    <property type="entry name" value="MBOAT_fam"/>
</dbReference>
<evidence type="ECO:0000256" key="2">
    <source>
        <dbReference type="ARBA" id="ARBA00009010"/>
    </source>
</evidence>
<evidence type="ECO:0000256" key="10">
    <source>
        <dbReference type="SAM" id="MobiDB-lite"/>
    </source>
</evidence>
<comment type="function">
    <text evidence="9">Sterol O-acyltransferase that catalyzes the formation of stery esters.</text>
</comment>
<dbReference type="GeneID" id="81373423"/>
<evidence type="ECO:0000256" key="5">
    <source>
        <dbReference type="ARBA" id="ARBA00022824"/>
    </source>
</evidence>
<evidence type="ECO:0000259" key="12">
    <source>
        <dbReference type="Pfam" id="PF01738"/>
    </source>
</evidence>
<dbReference type="GO" id="GO:0005789">
    <property type="term" value="C:endoplasmic reticulum membrane"/>
    <property type="evidence" value="ECO:0007669"/>
    <property type="project" value="UniProtKB-SubCell"/>
</dbReference>
<keyword evidence="6 11" id="KW-1133">Transmembrane helix</keyword>
<feature type="transmembrane region" description="Helical" evidence="11">
    <location>
        <begin position="109"/>
        <end position="129"/>
    </location>
</feature>
<dbReference type="PANTHER" id="PTHR10408:SF23">
    <property type="entry name" value="STEROL O-ACYLTRANSFERASE 1-RELATED"/>
    <property type="match status" value="1"/>
</dbReference>
<name>A0A9W9VQ99_9EURO</name>
<evidence type="ECO:0000256" key="8">
    <source>
        <dbReference type="ARBA" id="ARBA00023315"/>
    </source>
</evidence>
<keyword evidence="7 11" id="KW-0472">Membrane</keyword>
<evidence type="ECO:0000313" key="14">
    <source>
        <dbReference type="Proteomes" id="UP001147747"/>
    </source>
</evidence>
<feature type="transmembrane region" description="Helical" evidence="11">
    <location>
        <begin position="186"/>
        <end position="206"/>
    </location>
</feature>
<keyword evidence="5" id="KW-0256">Endoplasmic reticulum</keyword>
<sequence length="841" mass="95465">MSVRHDKLAGPQQGQLDSSFSSSYKAEAGADADEDTRRRPSIPVEVKGDQYLLKAEDAELLQEILRQNLLHLEGSGISGRHLHRFRDLEFTRQLSTFDRQNPSLSSSQFRGFFTLFWLGVALLLVKVAANNWRDHGTIWARNEIVRLMFHKDVLVLGLTDFVLCWCTTFCLGLQRVLLGGYLRWNGLGWIIQNIWQTAYLAGFIWWTYHRDWPWTHTVFTVLHCLAMLMKQHSYASYNGYLSELFHKRELLITRLGRLEKQSKKPTTPDAQTSAVSEGLGSEIASLKRQNSRQRSIDLKNIHSGSSHDTDHLLLLSETIENGTPLAPGQMMSLKSLLEQEIQLLTEALKGQSKSSNHYPGNLTIGNFCDFITLPTLVYELEYPRTERIDWAYVVEKTAATFGTIVVMIVISQHWIYPVVMSALRMEQEGMTVVQRLQEFPWVLSDLLFPFMMEYLLAFYVIWECVLNALAEITQFADRGFYADWWNSVSWDQFARDWNRPVHNFLLRHVYHSSIAAFDLSRVSASLVTFFLSACVHELIMLCIFRRLRGYLLILQMSQLPLVSLSRTRFMRDRQLVGNVVFWLGIFMGPSFLCIIMASNPPAACCTIGVKHEGEAKGQIKQSKSTSPTPPTHQTKRAILLLTDVIGHRFINAQLIADQFAANGYFVVMPDLFHGDPIDPVPENRPPGFDLMKWLKGPPGHLTERVDPVVKAILKEMKGNLGCERIGGVGYCFGAKYAVRFLQPGNIDVSYVAHPSFVEADELAAIKGPLSIAAAETDAIFPTSKRHESEEILAKTSQPYQINLFSGVEHGFAVRADITKPIIRFAKESAFTQAVVWFNQHL</sequence>
<evidence type="ECO:0000256" key="3">
    <source>
        <dbReference type="ARBA" id="ARBA00022679"/>
    </source>
</evidence>
<dbReference type="Pfam" id="PF01738">
    <property type="entry name" value="DLH"/>
    <property type="match status" value="1"/>
</dbReference>
<dbReference type="AlphaFoldDB" id="A0A9W9VQ99"/>
<dbReference type="Gene3D" id="3.40.50.1820">
    <property type="entry name" value="alpha/beta hydrolase"/>
    <property type="match status" value="1"/>
</dbReference>
<dbReference type="OrthoDB" id="10039049at2759"/>
<evidence type="ECO:0000256" key="1">
    <source>
        <dbReference type="ARBA" id="ARBA00004477"/>
    </source>
</evidence>
<dbReference type="Pfam" id="PF03062">
    <property type="entry name" value="MBOAT"/>
    <property type="match status" value="1"/>
</dbReference>
<dbReference type="SUPFAM" id="SSF53474">
    <property type="entry name" value="alpha/beta-Hydrolases"/>
    <property type="match status" value="1"/>
</dbReference>
<proteinExistence type="inferred from homology"/>
<feature type="transmembrane region" description="Helical" evidence="11">
    <location>
        <begin position="153"/>
        <end position="174"/>
    </location>
</feature>
<evidence type="ECO:0000256" key="6">
    <source>
        <dbReference type="ARBA" id="ARBA00022989"/>
    </source>
</evidence>
<dbReference type="GO" id="GO:0008204">
    <property type="term" value="P:ergosterol metabolic process"/>
    <property type="evidence" value="ECO:0007669"/>
    <property type="project" value="TreeGrafter"/>
</dbReference>
<comment type="caution">
    <text evidence="13">The sequence shown here is derived from an EMBL/GenBank/DDBJ whole genome shotgun (WGS) entry which is preliminary data.</text>
</comment>
<reference evidence="13" key="2">
    <citation type="journal article" date="2023" name="IMA Fungus">
        <title>Comparative genomic study of the Penicillium genus elucidates a diverse pangenome and 15 lateral gene transfer events.</title>
        <authorList>
            <person name="Petersen C."/>
            <person name="Sorensen T."/>
            <person name="Nielsen M.R."/>
            <person name="Sondergaard T.E."/>
            <person name="Sorensen J.L."/>
            <person name="Fitzpatrick D.A."/>
            <person name="Frisvad J.C."/>
            <person name="Nielsen K.L."/>
        </authorList>
    </citation>
    <scope>NUCLEOTIDE SEQUENCE</scope>
    <source>
        <strain evidence="13">IBT 29677</strain>
    </source>
</reference>
<dbReference type="GO" id="GO:0034737">
    <property type="term" value="F:ergosterol O-acyltransferase activity"/>
    <property type="evidence" value="ECO:0007669"/>
    <property type="project" value="TreeGrafter"/>
</dbReference>
<keyword evidence="3" id="KW-0808">Transferase</keyword>
<evidence type="ECO:0000256" key="9">
    <source>
        <dbReference type="ARBA" id="ARBA00023568"/>
    </source>
</evidence>
<keyword evidence="8" id="KW-0012">Acyltransferase</keyword>
<organism evidence="13 14">
    <name type="scientific">Penicillium cosmopolitanum</name>
    <dbReference type="NCBI Taxonomy" id="1131564"/>
    <lineage>
        <taxon>Eukaryota</taxon>
        <taxon>Fungi</taxon>
        <taxon>Dikarya</taxon>
        <taxon>Ascomycota</taxon>
        <taxon>Pezizomycotina</taxon>
        <taxon>Eurotiomycetes</taxon>
        <taxon>Eurotiomycetidae</taxon>
        <taxon>Eurotiales</taxon>
        <taxon>Aspergillaceae</taxon>
        <taxon>Penicillium</taxon>
    </lineage>
</organism>
<dbReference type="InterPro" id="IPR029058">
    <property type="entry name" value="AB_hydrolase_fold"/>
</dbReference>
<evidence type="ECO:0000256" key="4">
    <source>
        <dbReference type="ARBA" id="ARBA00022692"/>
    </source>
</evidence>
<feature type="region of interest" description="Disordered" evidence="10">
    <location>
        <begin position="1"/>
        <end position="41"/>
    </location>
</feature>
<dbReference type="EMBL" id="JAPZBU010000009">
    <property type="protein sequence ID" value="KAJ5387265.1"/>
    <property type="molecule type" value="Genomic_DNA"/>
</dbReference>
<evidence type="ECO:0000313" key="13">
    <source>
        <dbReference type="EMBL" id="KAJ5387265.1"/>
    </source>
</evidence>
<keyword evidence="14" id="KW-1185">Reference proteome</keyword>
<feature type="compositionally biased region" description="Polar residues" evidence="10">
    <location>
        <begin position="12"/>
        <end position="24"/>
    </location>
</feature>
<comment type="subcellular location">
    <subcellularLocation>
        <location evidence="1">Endoplasmic reticulum membrane</location>
        <topology evidence="1">Multi-pass membrane protein</topology>
    </subcellularLocation>
</comment>
<feature type="transmembrane region" description="Helical" evidence="11">
    <location>
        <begin position="439"/>
        <end position="462"/>
    </location>
</feature>
<feature type="transmembrane region" description="Helical" evidence="11">
    <location>
        <begin position="398"/>
        <end position="419"/>
    </location>
</feature>
<dbReference type="GO" id="GO:0017000">
    <property type="term" value="P:antibiotic biosynthetic process"/>
    <property type="evidence" value="ECO:0007669"/>
    <property type="project" value="UniProtKB-ARBA"/>
</dbReference>
<keyword evidence="4 11" id="KW-0812">Transmembrane</keyword>
<dbReference type="RefSeq" id="XP_056485063.1">
    <property type="nucleotide sequence ID" value="XM_056634443.1"/>
</dbReference>
<dbReference type="InterPro" id="IPR002925">
    <property type="entry name" value="Dienelactn_hydro"/>
</dbReference>
<reference evidence="13" key="1">
    <citation type="submission" date="2022-12" db="EMBL/GenBank/DDBJ databases">
        <authorList>
            <person name="Petersen C."/>
        </authorList>
    </citation>
    <scope>NUCLEOTIDE SEQUENCE</scope>
    <source>
        <strain evidence="13">IBT 29677</strain>
    </source>
</reference>
<accession>A0A9W9VQ99</accession>
<gene>
    <name evidence="13" type="ORF">N7509_009806</name>
</gene>
<dbReference type="InterPro" id="IPR014371">
    <property type="entry name" value="Oat_ACAT_DAG_ARE"/>
</dbReference>
<dbReference type="PANTHER" id="PTHR10408">
    <property type="entry name" value="STEROL O-ACYLTRANSFERASE"/>
    <property type="match status" value="1"/>
</dbReference>
<evidence type="ECO:0000256" key="11">
    <source>
        <dbReference type="SAM" id="Phobius"/>
    </source>
</evidence>
<comment type="similarity">
    <text evidence="2">Belongs to the membrane-bound acyltransferase family. Sterol o-acyltransferase subfamily.</text>
</comment>
<dbReference type="GO" id="GO:0016787">
    <property type="term" value="F:hydrolase activity"/>
    <property type="evidence" value="ECO:0007669"/>
    <property type="project" value="InterPro"/>
</dbReference>
<protein>
    <submittedName>
        <fullName evidence="13">Sterol O-acyltransferase</fullName>
    </submittedName>
</protein>